<organism evidence="2 3">
    <name type="scientific">Cellulomonas xylanilytica</name>
    <dbReference type="NCBI Taxonomy" id="233583"/>
    <lineage>
        <taxon>Bacteria</taxon>
        <taxon>Bacillati</taxon>
        <taxon>Actinomycetota</taxon>
        <taxon>Actinomycetes</taxon>
        <taxon>Micrococcales</taxon>
        <taxon>Cellulomonadaceae</taxon>
        <taxon>Cellulomonas</taxon>
    </lineage>
</organism>
<feature type="region of interest" description="Disordered" evidence="1">
    <location>
        <begin position="1"/>
        <end position="26"/>
    </location>
</feature>
<accession>A0A510V398</accession>
<keyword evidence="3" id="KW-1185">Reference proteome</keyword>
<gene>
    <name evidence="2" type="ORF">CXY01_17960</name>
</gene>
<proteinExistence type="predicted"/>
<dbReference type="EMBL" id="BJUB01000005">
    <property type="protein sequence ID" value="GEK21276.1"/>
    <property type="molecule type" value="Genomic_DNA"/>
</dbReference>
<name>A0A510V398_9CELL</name>
<reference evidence="2 3" key="1">
    <citation type="submission" date="2019-07" db="EMBL/GenBank/DDBJ databases">
        <title>Whole genome shotgun sequence of Cellulomonas xylanilytica NBRC 101102.</title>
        <authorList>
            <person name="Hosoyama A."/>
            <person name="Uohara A."/>
            <person name="Ohji S."/>
            <person name="Ichikawa N."/>
        </authorList>
    </citation>
    <scope>NUCLEOTIDE SEQUENCE [LARGE SCALE GENOMIC DNA]</scope>
    <source>
        <strain evidence="2 3">NBRC 101102</strain>
    </source>
</reference>
<evidence type="ECO:0000313" key="2">
    <source>
        <dbReference type="EMBL" id="GEK21276.1"/>
    </source>
</evidence>
<dbReference type="AlphaFoldDB" id="A0A510V398"/>
<sequence length="167" mass="17338">MPDTSAGAVHEHGPRDLGWSEPQPVPDGTWHRTAVVPCTHRACAGGVLAVHLMTSTDGRVPQQAADLATRIVAAVPGVLDDALAFLVATARADPQAVGLDDAGAVVADVLDELSLVLDESDEWLVHVGECPFPAADPYGIAVRMRGLRPVGLEVLEDAETEPPGTGS</sequence>
<comment type="caution">
    <text evidence="2">The sequence shown here is derived from an EMBL/GenBank/DDBJ whole genome shotgun (WGS) entry which is preliminary data.</text>
</comment>
<protein>
    <submittedName>
        <fullName evidence="2">Uncharacterized protein</fullName>
    </submittedName>
</protein>
<evidence type="ECO:0000256" key="1">
    <source>
        <dbReference type="SAM" id="MobiDB-lite"/>
    </source>
</evidence>
<dbReference type="Proteomes" id="UP000321118">
    <property type="component" value="Unassembled WGS sequence"/>
</dbReference>
<evidence type="ECO:0000313" key="3">
    <source>
        <dbReference type="Proteomes" id="UP000321118"/>
    </source>
</evidence>